<dbReference type="CDD" id="cd02440">
    <property type="entry name" value="AdoMet_MTases"/>
    <property type="match status" value="1"/>
</dbReference>
<keyword evidence="3" id="KW-0808">Transferase</keyword>
<dbReference type="Proteomes" id="UP001196980">
    <property type="component" value="Unassembled WGS sequence"/>
</dbReference>
<keyword evidence="4" id="KW-0949">S-adenosyl-L-methionine</keyword>
<dbReference type="InterPro" id="IPR050953">
    <property type="entry name" value="N4_N6_ade-DNA_methylase"/>
</dbReference>
<evidence type="ECO:0000259" key="6">
    <source>
        <dbReference type="Pfam" id="PF22837"/>
    </source>
</evidence>
<dbReference type="Pfam" id="PF02384">
    <property type="entry name" value="N6_Mtase"/>
    <property type="match status" value="1"/>
</dbReference>
<evidence type="ECO:0000256" key="4">
    <source>
        <dbReference type="ARBA" id="ARBA00022691"/>
    </source>
</evidence>
<dbReference type="PANTHER" id="PTHR33841:SF5">
    <property type="entry name" value="DNA METHYLASE (MODIFICATION METHYLASE) (METHYLTRANSFERASE)-RELATED"/>
    <property type="match status" value="1"/>
</dbReference>
<evidence type="ECO:0000256" key="3">
    <source>
        <dbReference type="ARBA" id="ARBA00022679"/>
    </source>
</evidence>
<reference evidence="7 8" key="1">
    <citation type="journal article" date="2020" name="J Geophys Res Biogeosci">
        <title>Magnetotaxis as an Adaptation to Enable Bacterial Shuttling of Microbial Sulfur and Sulfur Cycling Across Aquatic Oxic#Anoxic Interfaces.</title>
        <authorList>
            <person name="Li J."/>
            <person name="Liu P."/>
            <person name="Wang J."/>
            <person name="Roberts A.P."/>
            <person name="Pan Y."/>
        </authorList>
    </citation>
    <scope>NUCLEOTIDE SEQUENCE [LARGE SCALE GENOMIC DNA]</scope>
    <source>
        <strain evidence="7 8">MYR-1_YQ</strain>
    </source>
</reference>
<feature type="domain" description="DNA methylase adenine-specific" evidence="5">
    <location>
        <begin position="325"/>
        <end position="611"/>
    </location>
</feature>
<feature type="domain" description="Type II methyltransferase M.Eco57I C-terminal" evidence="6">
    <location>
        <begin position="708"/>
        <end position="926"/>
    </location>
</feature>
<organism evidence="7 8">
    <name type="scientific">Candidatus Magnetobacterium casense</name>
    <dbReference type="NCBI Taxonomy" id="1455061"/>
    <lineage>
        <taxon>Bacteria</taxon>
        <taxon>Pseudomonadati</taxon>
        <taxon>Nitrospirota</taxon>
        <taxon>Thermodesulfovibrionia</taxon>
        <taxon>Thermodesulfovibrionales</taxon>
        <taxon>Candidatus Magnetobacteriaceae</taxon>
        <taxon>Candidatus Magnetobacterium</taxon>
    </lineage>
</organism>
<name>A0ABS6RWM5_9BACT</name>
<dbReference type="GO" id="GO:0032259">
    <property type="term" value="P:methylation"/>
    <property type="evidence" value="ECO:0007669"/>
    <property type="project" value="UniProtKB-KW"/>
</dbReference>
<dbReference type="InterPro" id="IPR003356">
    <property type="entry name" value="DNA_methylase_A-5"/>
</dbReference>
<keyword evidence="2 7" id="KW-0489">Methyltransferase</keyword>
<evidence type="ECO:0000313" key="8">
    <source>
        <dbReference type="Proteomes" id="UP001196980"/>
    </source>
</evidence>
<keyword evidence="8" id="KW-1185">Reference proteome</keyword>
<sequence>MMADFRSNEREFTTQVVSWLNESLGEGGYPFEGVSSEVSLRDPEDKTLFPDVLVWLNREARQGFCGWELKTPTTPVDDRELLENAAHKARTMGADYFVTWNMVEAVIWRTPLQQQKVTREHRLKTYAPVTQVTTPDDLRVESKKLLLRAKAKEILNDLATLNREGHLHLIDVDSTYFVYELSRAVETLGPLMHQALITEIGQSSAFREGLFDWAVKQGIAAYEAGDVFYDTVSRQIIYRLLGKILFYLTLYRFRSDIPRFELRADESARIDSALRQYFEIARGIDYQAVFEEDFADRVSFPQDGAQTLVNLVTDLNRYNFSRMPQDVVGNVFERLIPPQERHTLGQYFTNEALVDLITAFCVRTKTDRVLDPTCGTGTFLIRAYDRLRNFGERDHKRLLGQIWGVDIARFPAELATINLYRQRIEDYANFPRVISGDFFDIKAGAMLRFPPPRPTVGDDFMIDEPIPPFDAIVGNFPYIRQELIEKRIKGYKDTLVNVLKIEYPELFNNGGLKLSGQADIYAYLFFHAASHLSENGRMGIVTSNSWLDVAYGYELQRFFLKRFKIVAVVESRCESWFEDASVNTVVTILQRCEDEDGRNDNNVKFVKLKKRLRELIPWDMNYPMDRWLGLDRLIHTIERAGSEHYKFDGDRVVNTLKGHVPVENDSFSIRVIRQKELLEDVESSGKTVKWGPYLRAPKVYFEILQRCADKLVALKEVANVRRGYTTGINKFFHLDEGRVQHWGIEEEFLTPIIKSFKELDKIKVDKSLRTKFFLFVCHKDKNILRGTNALKYIRYGEKKVTDDGVSYLAVPSVQGRRLWYDIGQRQPWDMFVQEHWNTRFFVPLNEGAFLADKRLYEIKAKDNMALLAALLNSSVTFLFMEVAGRVMLGDGALDLTVYEYEELFTPNISENHASGILKSFEKLLNRPVKSIFEEVKLRDRQALDSTVLEALGLDPKAYLKPLYEGLTGMVRERIELAKTRKKSKQARTTRDVESLKEQVIEEVIPDGLRRFPEGFVDPRDLKGAREIAVDKGPLRLGSYFMGQQEVVSEGGLRYVAASLDEARFIVYAHRTDSFVIRIPKVPLVIAKAVDDYERYLTDLKSRFFASFFARTHNHSQSETLVHQAFQGLGLEVGVTGLLF</sequence>
<comment type="similarity">
    <text evidence="1">Belongs to the N(4)/N(6)-methyltransferase family.</text>
</comment>
<protein>
    <submittedName>
        <fullName evidence="7">N-6 DNA methylase</fullName>
    </submittedName>
</protein>
<evidence type="ECO:0000313" key="7">
    <source>
        <dbReference type="EMBL" id="MBV6341022.1"/>
    </source>
</evidence>
<evidence type="ECO:0000256" key="1">
    <source>
        <dbReference type="ARBA" id="ARBA00006594"/>
    </source>
</evidence>
<proteinExistence type="inferred from homology"/>
<dbReference type="PANTHER" id="PTHR33841">
    <property type="entry name" value="DNA METHYLTRANSFERASE YEEA-RELATED"/>
    <property type="match status" value="1"/>
</dbReference>
<dbReference type="RefSeq" id="WP_218251635.1">
    <property type="nucleotide sequence ID" value="NZ_JABXWD010000066.1"/>
</dbReference>
<gene>
    <name evidence="7" type="ORF">HWQ67_05445</name>
</gene>
<evidence type="ECO:0000259" key="5">
    <source>
        <dbReference type="Pfam" id="PF02384"/>
    </source>
</evidence>
<dbReference type="InterPro" id="IPR054520">
    <property type="entry name" value="M_Eco57I_C"/>
</dbReference>
<evidence type="ECO:0000256" key="2">
    <source>
        <dbReference type="ARBA" id="ARBA00022603"/>
    </source>
</evidence>
<dbReference type="GO" id="GO:0008168">
    <property type="term" value="F:methyltransferase activity"/>
    <property type="evidence" value="ECO:0007669"/>
    <property type="project" value="UniProtKB-KW"/>
</dbReference>
<accession>A0ABS6RWM5</accession>
<dbReference type="EMBL" id="JABXWD010000066">
    <property type="protein sequence ID" value="MBV6341022.1"/>
    <property type="molecule type" value="Genomic_DNA"/>
</dbReference>
<comment type="caution">
    <text evidence="7">The sequence shown here is derived from an EMBL/GenBank/DDBJ whole genome shotgun (WGS) entry which is preliminary data.</text>
</comment>
<dbReference type="Pfam" id="PF22837">
    <property type="entry name" value="M_Eco57I_C"/>
    <property type="match status" value="1"/>
</dbReference>